<comment type="caution">
    <text evidence="1">The sequence shown here is derived from an EMBL/GenBank/DDBJ whole genome shotgun (WGS) entry which is preliminary data.</text>
</comment>
<proteinExistence type="predicted"/>
<sequence length="92" mass="9854">MQACVRIKNADPKAGRLRAVQFCDRERNSGLRPVDSCRSAEHEMRVGSVDSDVRVVHDSGVLGPSGVGDLTPQPLAKGDRSSEGKSLCSFAE</sequence>
<keyword evidence="2" id="KW-1185">Reference proteome</keyword>
<accession>A0AC60PR84</accession>
<gene>
    <name evidence="1" type="ORF">HPB47_000716</name>
</gene>
<protein>
    <submittedName>
        <fullName evidence="1">Uncharacterized protein</fullName>
    </submittedName>
</protein>
<evidence type="ECO:0000313" key="2">
    <source>
        <dbReference type="Proteomes" id="UP000805193"/>
    </source>
</evidence>
<reference evidence="1 2" key="1">
    <citation type="journal article" date="2020" name="Cell">
        <title>Large-Scale Comparative Analyses of Tick Genomes Elucidate Their Genetic Diversity and Vector Capacities.</title>
        <authorList>
            <consortium name="Tick Genome and Microbiome Consortium (TIGMIC)"/>
            <person name="Jia N."/>
            <person name="Wang J."/>
            <person name="Shi W."/>
            <person name="Du L."/>
            <person name="Sun Y."/>
            <person name="Zhan W."/>
            <person name="Jiang J.F."/>
            <person name="Wang Q."/>
            <person name="Zhang B."/>
            <person name="Ji P."/>
            <person name="Bell-Sakyi L."/>
            <person name="Cui X.M."/>
            <person name="Yuan T.T."/>
            <person name="Jiang B.G."/>
            <person name="Yang W.F."/>
            <person name="Lam T.T."/>
            <person name="Chang Q.C."/>
            <person name="Ding S.J."/>
            <person name="Wang X.J."/>
            <person name="Zhu J.G."/>
            <person name="Ruan X.D."/>
            <person name="Zhao L."/>
            <person name="Wei J.T."/>
            <person name="Ye R.Z."/>
            <person name="Que T.C."/>
            <person name="Du C.H."/>
            <person name="Zhou Y.H."/>
            <person name="Cheng J.X."/>
            <person name="Dai P.F."/>
            <person name="Guo W.B."/>
            <person name="Han X.H."/>
            <person name="Huang E.J."/>
            <person name="Li L.F."/>
            <person name="Wei W."/>
            <person name="Gao Y.C."/>
            <person name="Liu J.Z."/>
            <person name="Shao H.Z."/>
            <person name="Wang X."/>
            <person name="Wang C.C."/>
            <person name="Yang T.C."/>
            <person name="Huo Q.B."/>
            <person name="Li W."/>
            <person name="Chen H.Y."/>
            <person name="Chen S.E."/>
            <person name="Zhou L.G."/>
            <person name="Ni X.B."/>
            <person name="Tian J.H."/>
            <person name="Sheng Y."/>
            <person name="Liu T."/>
            <person name="Pan Y.S."/>
            <person name="Xia L.Y."/>
            <person name="Li J."/>
            <person name="Zhao F."/>
            <person name="Cao W.C."/>
        </authorList>
    </citation>
    <scope>NUCLEOTIDE SEQUENCE [LARGE SCALE GENOMIC DNA]</scope>
    <source>
        <tissue evidence="1">Larvae</tissue>
    </source>
</reference>
<dbReference type="EMBL" id="JABSTQ010010094">
    <property type="protein sequence ID" value="KAG0423486.1"/>
    <property type="molecule type" value="Genomic_DNA"/>
</dbReference>
<evidence type="ECO:0000313" key="1">
    <source>
        <dbReference type="EMBL" id="KAG0423486.1"/>
    </source>
</evidence>
<name>A0AC60PR84_IXOPE</name>
<dbReference type="Proteomes" id="UP000805193">
    <property type="component" value="Unassembled WGS sequence"/>
</dbReference>
<organism evidence="1 2">
    <name type="scientific">Ixodes persulcatus</name>
    <name type="common">Taiga tick</name>
    <dbReference type="NCBI Taxonomy" id="34615"/>
    <lineage>
        <taxon>Eukaryota</taxon>
        <taxon>Metazoa</taxon>
        <taxon>Ecdysozoa</taxon>
        <taxon>Arthropoda</taxon>
        <taxon>Chelicerata</taxon>
        <taxon>Arachnida</taxon>
        <taxon>Acari</taxon>
        <taxon>Parasitiformes</taxon>
        <taxon>Ixodida</taxon>
        <taxon>Ixodoidea</taxon>
        <taxon>Ixodidae</taxon>
        <taxon>Ixodinae</taxon>
        <taxon>Ixodes</taxon>
    </lineage>
</organism>